<protein>
    <recommendedName>
        <fullName evidence="8">Ig-like domain-containing protein</fullName>
    </recommendedName>
</protein>
<keyword evidence="5" id="KW-0393">Immunoglobulin domain</keyword>
<dbReference type="Gene3D" id="2.60.40.10">
    <property type="entry name" value="Immunoglobulins"/>
    <property type="match status" value="1"/>
</dbReference>
<dbReference type="InterPro" id="IPR013783">
    <property type="entry name" value="Ig-like_fold"/>
</dbReference>
<dbReference type="InterPro" id="IPR036179">
    <property type="entry name" value="Ig-like_dom_sf"/>
</dbReference>
<dbReference type="InterPro" id="IPR003598">
    <property type="entry name" value="Ig_sub2"/>
</dbReference>
<reference evidence="9 10" key="1">
    <citation type="submission" date="2022-12" db="EMBL/GenBank/DDBJ databases">
        <title>Chromosome-level genome of Tegillarca granosa.</title>
        <authorList>
            <person name="Kim J."/>
        </authorList>
    </citation>
    <scope>NUCLEOTIDE SEQUENCE [LARGE SCALE GENOMIC DNA]</scope>
    <source>
        <strain evidence="9">Teg-2019</strain>
        <tissue evidence="9">Adductor muscle</tissue>
    </source>
</reference>
<keyword evidence="10" id="KW-1185">Reference proteome</keyword>
<keyword evidence="2" id="KW-0472">Membrane</keyword>
<evidence type="ECO:0000256" key="1">
    <source>
        <dbReference type="ARBA" id="ARBA00004479"/>
    </source>
</evidence>
<proteinExistence type="predicted"/>
<evidence type="ECO:0000256" key="4">
    <source>
        <dbReference type="ARBA" id="ARBA00023180"/>
    </source>
</evidence>
<dbReference type="InterPro" id="IPR007110">
    <property type="entry name" value="Ig-like_dom"/>
</dbReference>
<feature type="compositionally biased region" description="Polar residues" evidence="6">
    <location>
        <begin position="110"/>
        <end position="122"/>
    </location>
</feature>
<evidence type="ECO:0000259" key="8">
    <source>
        <dbReference type="PROSITE" id="PS50835"/>
    </source>
</evidence>
<dbReference type="Proteomes" id="UP001217089">
    <property type="component" value="Unassembled WGS sequence"/>
</dbReference>
<gene>
    <name evidence="9" type="ORF">KUTeg_005928</name>
</gene>
<dbReference type="PANTHER" id="PTHR11640:SF31">
    <property type="entry name" value="IRREGULAR CHIASM C-ROUGHEST PROTEIN-RELATED"/>
    <property type="match status" value="1"/>
</dbReference>
<evidence type="ECO:0000256" key="5">
    <source>
        <dbReference type="ARBA" id="ARBA00023319"/>
    </source>
</evidence>
<name>A0ABQ9FGR7_TEGGR</name>
<dbReference type="PROSITE" id="PS50835">
    <property type="entry name" value="IG_LIKE"/>
    <property type="match status" value="1"/>
</dbReference>
<keyword evidence="4" id="KW-0325">Glycoprotein</keyword>
<dbReference type="SMART" id="SM00409">
    <property type="entry name" value="IG"/>
    <property type="match status" value="1"/>
</dbReference>
<feature type="domain" description="Ig-like" evidence="8">
    <location>
        <begin position="46"/>
        <end position="125"/>
    </location>
</feature>
<dbReference type="SMART" id="SM00408">
    <property type="entry name" value="IGc2"/>
    <property type="match status" value="1"/>
</dbReference>
<dbReference type="Pfam" id="PF13927">
    <property type="entry name" value="Ig_3"/>
    <property type="match status" value="1"/>
</dbReference>
<feature type="signal peptide" evidence="7">
    <location>
        <begin position="1"/>
        <end position="16"/>
    </location>
</feature>
<sequence>MFIFLIFLYISVNDVGVKVMFNKQMNQIQHYFITFFLYIISIADKPEIMDTPSPSIVEGENLTLTCSTRANPIAHSYKWTKIGDNTLQQLRKTLVITDIRRTQSGIYNCTAMNTMTPTNGQPETGEGHGEVT</sequence>
<comment type="caution">
    <text evidence="9">The sequence shown here is derived from an EMBL/GenBank/DDBJ whole genome shotgun (WGS) entry which is preliminary data.</text>
</comment>
<feature type="region of interest" description="Disordered" evidence="6">
    <location>
        <begin position="110"/>
        <end position="132"/>
    </location>
</feature>
<dbReference type="InterPro" id="IPR003599">
    <property type="entry name" value="Ig_sub"/>
</dbReference>
<evidence type="ECO:0000256" key="3">
    <source>
        <dbReference type="ARBA" id="ARBA00023157"/>
    </source>
</evidence>
<keyword evidence="7" id="KW-0732">Signal</keyword>
<feature type="chain" id="PRO_5046067840" description="Ig-like domain-containing protein" evidence="7">
    <location>
        <begin position="17"/>
        <end position="132"/>
    </location>
</feature>
<evidence type="ECO:0000313" key="9">
    <source>
        <dbReference type="EMBL" id="KAJ8316521.1"/>
    </source>
</evidence>
<organism evidence="9 10">
    <name type="scientific">Tegillarca granosa</name>
    <name type="common">Malaysian cockle</name>
    <name type="synonym">Anadara granosa</name>
    <dbReference type="NCBI Taxonomy" id="220873"/>
    <lineage>
        <taxon>Eukaryota</taxon>
        <taxon>Metazoa</taxon>
        <taxon>Spiralia</taxon>
        <taxon>Lophotrochozoa</taxon>
        <taxon>Mollusca</taxon>
        <taxon>Bivalvia</taxon>
        <taxon>Autobranchia</taxon>
        <taxon>Pteriomorphia</taxon>
        <taxon>Arcoida</taxon>
        <taxon>Arcoidea</taxon>
        <taxon>Arcidae</taxon>
        <taxon>Tegillarca</taxon>
    </lineage>
</organism>
<evidence type="ECO:0000313" key="10">
    <source>
        <dbReference type="Proteomes" id="UP001217089"/>
    </source>
</evidence>
<feature type="non-terminal residue" evidence="9">
    <location>
        <position position="132"/>
    </location>
</feature>
<accession>A0ABQ9FGR7</accession>
<keyword evidence="3" id="KW-1015">Disulfide bond</keyword>
<dbReference type="SUPFAM" id="SSF48726">
    <property type="entry name" value="Immunoglobulin"/>
    <property type="match status" value="1"/>
</dbReference>
<dbReference type="InterPro" id="IPR051275">
    <property type="entry name" value="Cell_adhesion_signaling"/>
</dbReference>
<evidence type="ECO:0000256" key="7">
    <source>
        <dbReference type="SAM" id="SignalP"/>
    </source>
</evidence>
<evidence type="ECO:0000256" key="6">
    <source>
        <dbReference type="SAM" id="MobiDB-lite"/>
    </source>
</evidence>
<evidence type="ECO:0000256" key="2">
    <source>
        <dbReference type="ARBA" id="ARBA00023136"/>
    </source>
</evidence>
<dbReference type="PANTHER" id="PTHR11640">
    <property type="entry name" value="NEPHRIN"/>
    <property type="match status" value="1"/>
</dbReference>
<comment type="subcellular location">
    <subcellularLocation>
        <location evidence="1">Membrane</location>
        <topology evidence="1">Single-pass type I membrane protein</topology>
    </subcellularLocation>
</comment>
<dbReference type="EMBL" id="JARBDR010000327">
    <property type="protein sequence ID" value="KAJ8316521.1"/>
    <property type="molecule type" value="Genomic_DNA"/>
</dbReference>